<dbReference type="InterPro" id="IPR018702">
    <property type="entry name" value="DUF2207"/>
</dbReference>
<feature type="transmembrane region" description="Helical" evidence="2">
    <location>
        <begin position="439"/>
        <end position="458"/>
    </location>
</feature>
<dbReference type="Pfam" id="PF09972">
    <property type="entry name" value="DUF2207"/>
    <property type="match status" value="1"/>
</dbReference>
<feature type="transmembrane region" description="Helical" evidence="2">
    <location>
        <begin position="262"/>
        <end position="283"/>
    </location>
</feature>
<feature type="transmembrane region" description="Helical" evidence="2">
    <location>
        <begin position="464"/>
        <end position="484"/>
    </location>
</feature>
<evidence type="ECO:0000313" key="5">
    <source>
        <dbReference type="EMBL" id="UXY18735.1"/>
    </source>
</evidence>
<evidence type="ECO:0000256" key="2">
    <source>
        <dbReference type="SAM" id="Phobius"/>
    </source>
</evidence>
<feature type="domain" description="Predicted membrane protein YciQ-like C-terminal" evidence="4">
    <location>
        <begin position="321"/>
        <end position="546"/>
    </location>
</feature>
<keyword evidence="2" id="KW-0472">Membrane</keyword>
<dbReference type="Proteomes" id="UP001061298">
    <property type="component" value="Chromosome"/>
</dbReference>
<evidence type="ECO:0000259" key="4">
    <source>
        <dbReference type="Pfam" id="PF20990"/>
    </source>
</evidence>
<feature type="compositionally biased region" description="Gly residues" evidence="1">
    <location>
        <begin position="589"/>
        <end position="616"/>
    </location>
</feature>
<dbReference type="EMBL" id="CP106793">
    <property type="protein sequence ID" value="UXY18735.1"/>
    <property type="molecule type" value="Genomic_DNA"/>
</dbReference>
<keyword evidence="2" id="KW-1133">Transmembrane helix</keyword>
<feature type="compositionally biased region" description="Low complexity" evidence="1">
    <location>
        <begin position="578"/>
        <end position="588"/>
    </location>
</feature>
<sequence length="616" mass="65346">MGAAKGDRSKPIGTLTRGRRRFTWLKVFFVALLLGGVVALFWTGGNVERVTTMWVGAEVAADGSIRVTEVIDYDFGHPGTTRHGIYRDLPDLMDDQEYAKVAATMDGHRVPWEFDVGDYYEAPDGQREIATRIKVGDPGGSVTGVHRYRLQYTLTDVVKKGRIAWDAVGTGWRVDRSNVQIHVVAPYELTGTRCVRGTNGSQDPCTAREDGPGRLHVTLDRLKGHEGVTLYATGGRKLTGARPALPAPPSGKAVGTTVGSPWRVALLAFALTLVGAAAMIWLLRLIGRDRIAEEAPDGTPGRTRRVALERRAASLTPSSVPPEGLSPAEGGILLAERVESHHQVAWLLGAAIEGRIAIEGSEEHPTLKRREPADASYDAVARVVLGSIFSGRDSVTLGLRDARFRSAWQSLHHELTAWHESSDLWDQTSARLARAGRRVGIAATLLGVITTAVGALLGGGRNAAGWPVLVAGVIAVGAGLALWLRSWELYARTPRGTELWLRLEAFRRYLMDPSSHQGDEPLDEGRLELYTAWAVALDVAYAWDKAIAGSTVAPRRRSTATSGFVTGYALGLMTASSSSSAAPPSSSSRGGGGGGGGFGGGGDVGGGSGGGGGGSW</sequence>
<dbReference type="InterPro" id="IPR048389">
    <property type="entry name" value="YciQ-like_C"/>
</dbReference>
<reference evidence="5" key="1">
    <citation type="submission" date="2022-10" db="EMBL/GenBank/DDBJ databases">
        <authorList>
            <person name="Mo P."/>
        </authorList>
    </citation>
    <scope>NUCLEOTIDE SEQUENCE</scope>
    <source>
        <strain evidence="5">HUAS 13-4</strain>
    </source>
</reference>
<feature type="transmembrane region" description="Helical" evidence="2">
    <location>
        <begin position="21"/>
        <end position="42"/>
    </location>
</feature>
<evidence type="ECO:0000259" key="3">
    <source>
        <dbReference type="Pfam" id="PF09972"/>
    </source>
</evidence>
<dbReference type="RefSeq" id="WP_263228951.1">
    <property type="nucleotide sequence ID" value="NZ_CP106793.1"/>
</dbReference>
<protein>
    <submittedName>
        <fullName evidence="5">DUF2207 domain-containing protein</fullName>
    </submittedName>
</protein>
<organism evidence="5 6">
    <name type="scientific">Streptomyces cynarae</name>
    <dbReference type="NCBI Taxonomy" id="2981134"/>
    <lineage>
        <taxon>Bacteria</taxon>
        <taxon>Bacillati</taxon>
        <taxon>Actinomycetota</taxon>
        <taxon>Actinomycetes</taxon>
        <taxon>Kitasatosporales</taxon>
        <taxon>Streptomycetaceae</taxon>
        <taxon>Streptomyces</taxon>
    </lineage>
</organism>
<feature type="domain" description="DUF2207" evidence="3">
    <location>
        <begin position="50"/>
        <end position="232"/>
    </location>
</feature>
<keyword evidence="2" id="KW-0812">Transmembrane</keyword>
<dbReference type="Pfam" id="PF20990">
    <property type="entry name" value="DUF2207_C"/>
    <property type="match status" value="1"/>
</dbReference>
<feature type="region of interest" description="Disordered" evidence="1">
    <location>
        <begin position="578"/>
        <end position="616"/>
    </location>
</feature>
<name>A0ABY6DWK7_9ACTN</name>
<evidence type="ECO:0000313" key="6">
    <source>
        <dbReference type="Proteomes" id="UP001061298"/>
    </source>
</evidence>
<proteinExistence type="predicted"/>
<evidence type="ECO:0000256" key="1">
    <source>
        <dbReference type="SAM" id="MobiDB-lite"/>
    </source>
</evidence>
<accession>A0ABY6DWK7</accession>
<gene>
    <name evidence="5" type="ORF">N8I84_08350</name>
</gene>
<keyword evidence="6" id="KW-1185">Reference proteome</keyword>